<evidence type="ECO:0000313" key="2">
    <source>
        <dbReference type="EMBL" id="GAA3901846.1"/>
    </source>
</evidence>
<accession>A0ABP7LLI5</accession>
<dbReference type="InterPro" id="IPR009875">
    <property type="entry name" value="PilZ_domain"/>
</dbReference>
<reference evidence="3" key="1">
    <citation type="journal article" date="2019" name="Int. J. Syst. Evol. Microbiol.">
        <title>The Global Catalogue of Microorganisms (GCM) 10K type strain sequencing project: providing services to taxonomists for standard genome sequencing and annotation.</title>
        <authorList>
            <consortium name="The Broad Institute Genomics Platform"/>
            <consortium name="The Broad Institute Genome Sequencing Center for Infectious Disease"/>
            <person name="Wu L."/>
            <person name="Ma J."/>
        </authorList>
    </citation>
    <scope>NUCLEOTIDE SEQUENCE [LARGE SCALE GENOMIC DNA]</scope>
    <source>
        <strain evidence="3">JCM 17543</strain>
    </source>
</reference>
<organism evidence="2 3">
    <name type="scientific">Sphingomonas limnosediminicola</name>
    <dbReference type="NCBI Taxonomy" id="940133"/>
    <lineage>
        <taxon>Bacteria</taxon>
        <taxon>Pseudomonadati</taxon>
        <taxon>Pseudomonadota</taxon>
        <taxon>Alphaproteobacteria</taxon>
        <taxon>Sphingomonadales</taxon>
        <taxon>Sphingomonadaceae</taxon>
        <taxon>Sphingomonas</taxon>
    </lineage>
</organism>
<sequence length="92" mass="10062">MKYEGRLEGRELQPRATRIAVQYDAMVRIATGAIEAQILNVSSRGFSFHSEAAFEPGTEVTIHVDKLDPVKGLIRWSCGDEAGGVFLEAIAL</sequence>
<proteinExistence type="predicted"/>
<gene>
    <name evidence="2" type="ORF">GCM10022276_20730</name>
</gene>
<dbReference type="Pfam" id="PF07238">
    <property type="entry name" value="PilZ"/>
    <property type="match status" value="1"/>
</dbReference>
<dbReference type="RefSeq" id="WP_344699612.1">
    <property type="nucleotide sequence ID" value="NZ_BAABBM010000001.1"/>
</dbReference>
<name>A0ABP7LLI5_9SPHN</name>
<dbReference type="EMBL" id="BAABBM010000001">
    <property type="protein sequence ID" value="GAA3901846.1"/>
    <property type="molecule type" value="Genomic_DNA"/>
</dbReference>
<keyword evidence="3" id="KW-1185">Reference proteome</keyword>
<protein>
    <recommendedName>
        <fullName evidence="1">PilZ domain-containing protein</fullName>
    </recommendedName>
</protein>
<evidence type="ECO:0000259" key="1">
    <source>
        <dbReference type="Pfam" id="PF07238"/>
    </source>
</evidence>
<evidence type="ECO:0000313" key="3">
    <source>
        <dbReference type="Proteomes" id="UP001500827"/>
    </source>
</evidence>
<dbReference type="SUPFAM" id="SSF141371">
    <property type="entry name" value="PilZ domain-like"/>
    <property type="match status" value="1"/>
</dbReference>
<feature type="domain" description="PilZ" evidence="1">
    <location>
        <begin position="15"/>
        <end position="84"/>
    </location>
</feature>
<dbReference type="Proteomes" id="UP001500827">
    <property type="component" value="Unassembled WGS sequence"/>
</dbReference>
<comment type="caution">
    <text evidence="2">The sequence shown here is derived from an EMBL/GenBank/DDBJ whole genome shotgun (WGS) entry which is preliminary data.</text>
</comment>